<feature type="signal peptide" evidence="2">
    <location>
        <begin position="1"/>
        <end position="16"/>
    </location>
</feature>
<reference evidence="4 5" key="1">
    <citation type="journal article" date="2013" name="PLoS ONE">
        <title>Predicting the Proteins of Angomonas deanei, Strigomonas culicis and Their Respective Endosymbionts Reveals New Aspects of the Trypanosomatidae Family.</title>
        <authorList>
            <person name="Motta M.C."/>
            <person name="Martins A.C."/>
            <person name="de Souza S.S."/>
            <person name="Catta-Preta C.M."/>
            <person name="Silva R."/>
            <person name="Klein C.C."/>
            <person name="de Almeida L.G."/>
            <person name="de Lima Cunha O."/>
            <person name="Ciapina L.P."/>
            <person name="Brocchi M."/>
            <person name="Colabardini A.C."/>
            <person name="de Araujo Lima B."/>
            <person name="Machado C.R."/>
            <person name="de Almeida Soares C.M."/>
            <person name="Probst C.M."/>
            <person name="de Menezes C.B."/>
            <person name="Thompson C.E."/>
            <person name="Bartholomeu D.C."/>
            <person name="Gradia D.F."/>
            <person name="Pavoni D.P."/>
            <person name="Grisard E.C."/>
            <person name="Fantinatti-Garboggini F."/>
            <person name="Marchini F.K."/>
            <person name="Rodrigues-Luiz G.F."/>
            <person name="Wagner G."/>
            <person name="Goldman G.H."/>
            <person name="Fietto J.L."/>
            <person name="Elias M.C."/>
            <person name="Goldman M.H."/>
            <person name="Sagot M.F."/>
            <person name="Pereira M."/>
            <person name="Stoco P.H."/>
            <person name="de Mendonca-Neto R.P."/>
            <person name="Teixeira S.M."/>
            <person name="Maciel T.E."/>
            <person name="de Oliveira Mendes T.A."/>
            <person name="Urmenyi T.P."/>
            <person name="de Souza W."/>
            <person name="Schenkman S."/>
            <person name="de Vasconcelos A.T."/>
        </authorList>
    </citation>
    <scope>NUCLEOTIDE SEQUENCE [LARGE SCALE GENOMIC DNA]</scope>
</reference>
<proteinExistence type="inferred from homology"/>
<dbReference type="Gene3D" id="3.40.50.300">
    <property type="entry name" value="P-loop containing nucleotide triphosphate hydrolases"/>
    <property type="match status" value="1"/>
</dbReference>
<dbReference type="GO" id="GO:0005829">
    <property type="term" value="C:cytosol"/>
    <property type="evidence" value="ECO:0007669"/>
    <property type="project" value="TreeGrafter"/>
</dbReference>
<dbReference type="GO" id="GO:0006235">
    <property type="term" value="P:dTTP biosynthetic process"/>
    <property type="evidence" value="ECO:0007669"/>
    <property type="project" value="TreeGrafter"/>
</dbReference>
<dbReference type="Pfam" id="PF02223">
    <property type="entry name" value="Thymidylate_kin"/>
    <property type="match status" value="1"/>
</dbReference>
<keyword evidence="2" id="KW-0732">Signal</keyword>
<evidence type="ECO:0000256" key="2">
    <source>
        <dbReference type="SAM" id="SignalP"/>
    </source>
</evidence>
<name>S9UHV9_9TRYP</name>
<dbReference type="GO" id="GO:0004550">
    <property type="term" value="F:nucleoside diphosphate kinase activity"/>
    <property type="evidence" value="ECO:0007669"/>
    <property type="project" value="TreeGrafter"/>
</dbReference>
<comment type="similarity">
    <text evidence="1">Belongs to the thymidylate kinase family.</text>
</comment>
<dbReference type="GO" id="GO:0004798">
    <property type="term" value="F:dTMP kinase activity"/>
    <property type="evidence" value="ECO:0007669"/>
    <property type="project" value="TreeGrafter"/>
</dbReference>
<sequence length="368" mass="40767">MHATLFLDVQSAAVLAAVTETAQESFAGSYRLIHVGSATAAAAHDSLVEGWMAAGGPTMCMEHFVCYITEAGDITSSDVSYAVYVARLPTLSLRRCPDGLQDLVADSALLRTLDDDADDGPHEGEPAVRRVRRFLRRAPPQQGRVLVMEGGDGAGKETQTRLLVRRLAAEEAAGPVHTLDFPYEPGLYGGVIRLFLSGKRGGLHDLDPALFSFIFSLNRYGCLPQLSYWLQQEGATVVLDRYYTSNFGHQGAKLPPEERQAFIAGLEHLELRWLGLPAAALVAYLDLPPKVAFRAMMEDTSRAYLDIHETAGDGYKGQVRDTFRWCSAHLPRWLHVLCYTEEGERLSREAVHERIYQHVLALHEMRAM</sequence>
<evidence type="ECO:0000256" key="1">
    <source>
        <dbReference type="ARBA" id="ARBA00009776"/>
    </source>
</evidence>
<dbReference type="InterPro" id="IPR027417">
    <property type="entry name" value="P-loop_NTPase"/>
</dbReference>
<evidence type="ECO:0000259" key="3">
    <source>
        <dbReference type="Pfam" id="PF02223"/>
    </source>
</evidence>
<keyword evidence="5" id="KW-1185">Reference proteome</keyword>
<dbReference type="PANTHER" id="PTHR10344:SF1">
    <property type="entry name" value="THYMIDYLATE KINASE"/>
    <property type="match status" value="1"/>
</dbReference>
<dbReference type="GO" id="GO:0005739">
    <property type="term" value="C:mitochondrion"/>
    <property type="evidence" value="ECO:0007669"/>
    <property type="project" value="TreeGrafter"/>
</dbReference>
<dbReference type="AlphaFoldDB" id="S9UHV9"/>
<feature type="chain" id="PRO_5004557965" evidence="2">
    <location>
        <begin position="17"/>
        <end position="368"/>
    </location>
</feature>
<comment type="caution">
    <text evidence="4">The sequence shown here is derived from an EMBL/GenBank/DDBJ whole genome shotgun (WGS) entry which is preliminary data.</text>
</comment>
<accession>S9UHV9</accession>
<gene>
    <name evidence="4" type="ORF">STCU_05072</name>
</gene>
<dbReference type="OrthoDB" id="425602at2759"/>
<organism evidence="4 5">
    <name type="scientific">Strigomonas culicis</name>
    <dbReference type="NCBI Taxonomy" id="28005"/>
    <lineage>
        <taxon>Eukaryota</taxon>
        <taxon>Discoba</taxon>
        <taxon>Euglenozoa</taxon>
        <taxon>Kinetoplastea</taxon>
        <taxon>Metakinetoplastina</taxon>
        <taxon>Trypanosomatida</taxon>
        <taxon>Trypanosomatidae</taxon>
        <taxon>Strigomonadinae</taxon>
        <taxon>Strigomonas</taxon>
    </lineage>
</organism>
<dbReference type="EMBL" id="ATMH01005072">
    <property type="protein sequence ID" value="EPY28508.1"/>
    <property type="molecule type" value="Genomic_DNA"/>
</dbReference>
<dbReference type="GO" id="GO:0006227">
    <property type="term" value="P:dUDP biosynthetic process"/>
    <property type="evidence" value="ECO:0007669"/>
    <property type="project" value="TreeGrafter"/>
</dbReference>
<feature type="domain" description="Thymidylate kinase-like" evidence="3">
    <location>
        <begin position="149"/>
        <end position="253"/>
    </location>
</feature>
<evidence type="ECO:0000313" key="4">
    <source>
        <dbReference type="EMBL" id="EPY28508.1"/>
    </source>
</evidence>
<dbReference type="Proteomes" id="UP000015354">
    <property type="component" value="Unassembled WGS sequence"/>
</dbReference>
<dbReference type="GO" id="GO:0005634">
    <property type="term" value="C:nucleus"/>
    <property type="evidence" value="ECO:0007669"/>
    <property type="project" value="TreeGrafter"/>
</dbReference>
<dbReference type="InterPro" id="IPR039430">
    <property type="entry name" value="Thymidylate_kin-like_dom"/>
</dbReference>
<dbReference type="SUPFAM" id="SSF52540">
    <property type="entry name" value="P-loop containing nucleoside triphosphate hydrolases"/>
    <property type="match status" value="1"/>
</dbReference>
<keyword evidence="4" id="KW-0418">Kinase</keyword>
<dbReference type="FunFam" id="3.40.50.300:FF:002288">
    <property type="entry name" value="Probable thymidylate kinase"/>
    <property type="match status" value="1"/>
</dbReference>
<keyword evidence="4" id="KW-0808">Transferase</keyword>
<protein>
    <submittedName>
        <fullName evidence="4">dTMP kinase</fullName>
    </submittedName>
</protein>
<dbReference type="PANTHER" id="PTHR10344">
    <property type="entry name" value="THYMIDYLATE KINASE"/>
    <property type="match status" value="1"/>
</dbReference>
<evidence type="ECO:0000313" key="5">
    <source>
        <dbReference type="Proteomes" id="UP000015354"/>
    </source>
</evidence>
<dbReference type="GO" id="GO:0006233">
    <property type="term" value="P:dTDP biosynthetic process"/>
    <property type="evidence" value="ECO:0007669"/>
    <property type="project" value="TreeGrafter"/>
</dbReference>